<keyword evidence="6 10" id="KW-0812">Transmembrane</keyword>
<dbReference type="Gene3D" id="3.30.1360.100">
    <property type="entry name" value="General secretion pathway protein M, EpsM"/>
    <property type="match status" value="1"/>
</dbReference>
<gene>
    <name evidence="11" type="primary">gspM</name>
    <name evidence="11" type="ORF">ACFQFQ_01960</name>
</gene>
<dbReference type="SUPFAM" id="SSF103054">
    <property type="entry name" value="General secretion pathway protein M, EpsM"/>
    <property type="match status" value="1"/>
</dbReference>
<keyword evidence="3" id="KW-0813">Transport</keyword>
<dbReference type="InterPro" id="IPR007690">
    <property type="entry name" value="T2SS_GspM"/>
</dbReference>
<accession>A0ABW2AZJ1</accession>
<organism evidence="11 12">
    <name type="scientific">Sulfitobacter porphyrae</name>
    <dbReference type="NCBI Taxonomy" id="1246864"/>
    <lineage>
        <taxon>Bacteria</taxon>
        <taxon>Pseudomonadati</taxon>
        <taxon>Pseudomonadota</taxon>
        <taxon>Alphaproteobacteria</taxon>
        <taxon>Rhodobacterales</taxon>
        <taxon>Roseobacteraceae</taxon>
        <taxon>Sulfitobacter</taxon>
    </lineage>
</organism>
<evidence type="ECO:0000256" key="4">
    <source>
        <dbReference type="ARBA" id="ARBA00022475"/>
    </source>
</evidence>
<keyword evidence="5" id="KW-0997">Cell inner membrane</keyword>
<keyword evidence="7" id="KW-0653">Protein transport</keyword>
<keyword evidence="8 10" id="KW-1133">Transmembrane helix</keyword>
<evidence type="ECO:0000313" key="12">
    <source>
        <dbReference type="Proteomes" id="UP001596353"/>
    </source>
</evidence>
<evidence type="ECO:0000256" key="8">
    <source>
        <dbReference type="ARBA" id="ARBA00022989"/>
    </source>
</evidence>
<evidence type="ECO:0000256" key="7">
    <source>
        <dbReference type="ARBA" id="ARBA00022927"/>
    </source>
</evidence>
<evidence type="ECO:0000256" key="1">
    <source>
        <dbReference type="ARBA" id="ARBA00004377"/>
    </source>
</evidence>
<evidence type="ECO:0000256" key="6">
    <source>
        <dbReference type="ARBA" id="ARBA00022692"/>
    </source>
</evidence>
<comment type="caution">
    <text evidence="11">The sequence shown here is derived from an EMBL/GenBank/DDBJ whole genome shotgun (WGS) entry which is preliminary data.</text>
</comment>
<dbReference type="Pfam" id="PF04612">
    <property type="entry name" value="T2SSM"/>
    <property type="match status" value="1"/>
</dbReference>
<evidence type="ECO:0000256" key="10">
    <source>
        <dbReference type="SAM" id="Phobius"/>
    </source>
</evidence>
<keyword evidence="12" id="KW-1185">Reference proteome</keyword>
<dbReference type="InterPro" id="IPR023229">
    <property type="entry name" value="T2SS_M_periplasmic_sf"/>
</dbReference>
<sequence>MSGRLIDFLLQRSGRERMLLALLFAVGLPLLVIFAVLLPLKDGRDAALAENAEAVALNIWVRDRAAELDQIAQGPEQAATAPIGSSAIEESLIAAGLRPFVSELAVADQGVVELRFDQVKFTALADWMSANSRSWGYDISSFRFETTEESGKVSARLALTPAS</sequence>
<keyword evidence="4" id="KW-1003">Cell membrane</keyword>
<keyword evidence="9 10" id="KW-0472">Membrane</keyword>
<evidence type="ECO:0000256" key="2">
    <source>
        <dbReference type="ARBA" id="ARBA00010637"/>
    </source>
</evidence>
<evidence type="ECO:0000256" key="5">
    <source>
        <dbReference type="ARBA" id="ARBA00022519"/>
    </source>
</evidence>
<reference evidence="12" key="1">
    <citation type="journal article" date="2019" name="Int. J. Syst. Evol. Microbiol.">
        <title>The Global Catalogue of Microorganisms (GCM) 10K type strain sequencing project: providing services to taxonomists for standard genome sequencing and annotation.</title>
        <authorList>
            <consortium name="The Broad Institute Genomics Platform"/>
            <consortium name="The Broad Institute Genome Sequencing Center for Infectious Disease"/>
            <person name="Wu L."/>
            <person name="Ma J."/>
        </authorList>
    </citation>
    <scope>NUCLEOTIDE SEQUENCE [LARGE SCALE GENOMIC DNA]</scope>
    <source>
        <strain evidence="12">CCUG 66188</strain>
    </source>
</reference>
<proteinExistence type="inferred from homology"/>
<dbReference type="EMBL" id="JBHSWG010000001">
    <property type="protein sequence ID" value="MFC6758548.1"/>
    <property type="molecule type" value="Genomic_DNA"/>
</dbReference>
<comment type="similarity">
    <text evidence="2">Belongs to the GSP M family.</text>
</comment>
<dbReference type="Proteomes" id="UP001596353">
    <property type="component" value="Unassembled WGS sequence"/>
</dbReference>
<feature type="transmembrane region" description="Helical" evidence="10">
    <location>
        <begin position="20"/>
        <end position="40"/>
    </location>
</feature>
<evidence type="ECO:0000256" key="9">
    <source>
        <dbReference type="ARBA" id="ARBA00023136"/>
    </source>
</evidence>
<name>A0ABW2AZJ1_9RHOB</name>
<protein>
    <submittedName>
        <fullName evidence="11">Type II secretion system protein GspM</fullName>
    </submittedName>
</protein>
<comment type="subcellular location">
    <subcellularLocation>
        <location evidence="1">Cell inner membrane</location>
        <topology evidence="1">Single-pass membrane protein</topology>
    </subcellularLocation>
</comment>
<evidence type="ECO:0000256" key="3">
    <source>
        <dbReference type="ARBA" id="ARBA00022448"/>
    </source>
</evidence>
<evidence type="ECO:0000313" key="11">
    <source>
        <dbReference type="EMBL" id="MFC6758548.1"/>
    </source>
</evidence>